<proteinExistence type="predicted"/>
<organism evidence="1 2">
    <name type="scientific">Chryseobacterium polytrichastri</name>
    <dbReference type="NCBI Taxonomy" id="1302687"/>
    <lineage>
        <taxon>Bacteria</taxon>
        <taxon>Pseudomonadati</taxon>
        <taxon>Bacteroidota</taxon>
        <taxon>Flavobacteriia</taxon>
        <taxon>Flavobacteriales</taxon>
        <taxon>Weeksellaceae</taxon>
        <taxon>Chryseobacterium group</taxon>
        <taxon>Chryseobacterium</taxon>
    </lineage>
</organism>
<reference evidence="2" key="1">
    <citation type="submission" date="2016-11" db="EMBL/GenBank/DDBJ databases">
        <authorList>
            <person name="Varghese N."/>
            <person name="Submissions S."/>
        </authorList>
    </citation>
    <scope>NUCLEOTIDE SEQUENCE [LARGE SCALE GENOMIC DNA]</scope>
    <source>
        <strain evidence="2">DSM 26899</strain>
    </source>
</reference>
<protein>
    <submittedName>
        <fullName evidence="1">Uncharacterized protein</fullName>
    </submittedName>
</protein>
<evidence type="ECO:0000313" key="1">
    <source>
        <dbReference type="EMBL" id="SHK86043.1"/>
    </source>
</evidence>
<name>A0A1M6VX17_9FLAO</name>
<keyword evidence="2" id="KW-1185">Reference proteome</keyword>
<accession>A0A1M6VX17</accession>
<dbReference type="EMBL" id="FRAV01000008">
    <property type="protein sequence ID" value="SHK86043.1"/>
    <property type="molecule type" value="Genomic_DNA"/>
</dbReference>
<dbReference type="Proteomes" id="UP000184364">
    <property type="component" value="Unassembled WGS sequence"/>
</dbReference>
<sequence>MDMKSIEDLVDSLLKETKDLDFLICELNKNKFSQGETHFILNKKFKNIYSFQEIGEKIINSHCWKKMLNENLLIENNIIDFLEKED</sequence>
<dbReference type="AlphaFoldDB" id="A0A1M6VX17"/>
<gene>
    <name evidence="1" type="ORF">SAMN05444267_1008170</name>
</gene>
<evidence type="ECO:0000313" key="2">
    <source>
        <dbReference type="Proteomes" id="UP000184364"/>
    </source>
</evidence>